<comment type="caution">
    <text evidence="7">The sequence shown here is derived from an EMBL/GenBank/DDBJ whole genome shotgun (WGS) entry which is preliminary data.</text>
</comment>
<evidence type="ECO:0008006" key="9">
    <source>
        <dbReference type="Google" id="ProtNLM"/>
    </source>
</evidence>
<dbReference type="InterPro" id="IPR051795">
    <property type="entry name" value="Glycosyl_Hydrlase_43"/>
</dbReference>
<dbReference type="InterPro" id="IPR023296">
    <property type="entry name" value="Glyco_hydro_beta-prop_sf"/>
</dbReference>
<reference evidence="7 8" key="1">
    <citation type="submission" date="2015-07" db="EMBL/GenBank/DDBJ databases">
        <title>Comparative genomics of the Sigatoka disease complex on banana suggests a link between parallel evolutionary changes in Pseudocercospora fijiensis and Pseudocercospora eumusae and increased virulence on the banana host.</title>
        <authorList>
            <person name="Chang T.-C."/>
            <person name="Salvucci A."/>
            <person name="Crous P.W."/>
            <person name="Stergiopoulos I."/>
        </authorList>
    </citation>
    <scope>NUCLEOTIDE SEQUENCE [LARGE SCALE GENOMIC DNA]</scope>
    <source>
        <strain evidence="7 8">CBS 116634</strain>
    </source>
</reference>
<dbReference type="GO" id="GO:0004553">
    <property type="term" value="F:hydrolase activity, hydrolyzing O-glycosyl compounds"/>
    <property type="evidence" value="ECO:0007669"/>
    <property type="project" value="InterPro"/>
</dbReference>
<evidence type="ECO:0000256" key="6">
    <source>
        <dbReference type="RuleBase" id="RU361187"/>
    </source>
</evidence>
<dbReference type="GO" id="GO:0005975">
    <property type="term" value="P:carbohydrate metabolic process"/>
    <property type="evidence" value="ECO:0007669"/>
    <property type="project" value="InterPro"/>
</dbReference>
<accession>A0A139HD69</accession>
<keyword evidence="8" id="KW-1185">Reference proteome</keyword>
<evidence type="ECO:0000313" key="7">
    <source>
        <dbReference type="EMBL" id="KXT00366.1"/>
    </source>
</evidence>
<evidence type="ECO:0000256" key="5">
    <source>
        <dbReference type="PIRSR" id="PIRSR606710-2"/>
    </source>
</evidence>
<dbReference type="InterPro" id="IPR006710">
    <property type="entry name" value="Glyco_hydro_43"/>
</dbReference>
<organism evidence="7 8">
    <name type="scientific">Pseudocercospora musae</name>
    <dbReference type="NCBI Taxonomy" id="113226"/>
    <lineage>
        <taxon>Eukaryota</taxon>
        <taxon>Fungi</taxon>
        <taxon>Dikarya</taxon>
        <taxon>Ascomycota</taxon>
        <taxon>Pezizomycotina</taxon>
        <taxon>Dothideomycetes</taxon>
        <taxon>Dothideomycetidae</taxon>
        <taxon>Mycosphaerellales</taxon>
        <taxon>Mycosphaerellaceae</taxon>
        <taxon>Pseudocercospora</taxon>
    </lineage>
</organism>
<evidence type="ECO:0000256" key="4">
    <source>
        <dbReference type="PIRSR" id="PIRSR606710-1"/>
    </source>
</evidence>
<dbReference type="EMBL" id="LFZO01000683">
    <property type="protein sequence ID" value="KXT00366.1"/>
    <property type="molecule type" value="Genomic_DNA"/>
</dbReference>
<dbReference type="Gene3D" id="2.115.10.20">
    <property type="entry name" value="Glycosyl hydrolase domain, family 43"/>
    <property type="match status" value="1"/>
</dbReference>
<comment type="similarity">
    <text evidence="1 6">Belongs to the glycosyl hydrolase 43 family.</text>
</comment>
<keyword evidence="2 6" id="KW-0378">Hydrolase</keyword>
<dbReference type="SUPFAM" id="SSF75005">
    <property type="entry name" value="Arabinanase/levansucrase/invertase"/>
    <property type="match status" value="1"/>
</dbReference>
<dbReference type="PANTHER" id="PTHR42812:SF5">
    <property type="entry name" value="ENDO-ARABINASE"/>
    <property type="match status" value="1"/>
</dbReference>
<evidence type="ECO:0000256" key="1">
    <source>
        <dbReference type="ARBA" id="ARBA00009865"/>
    </source>
</evidence>
<evidence type="ECO:0000256" key="3">
    <source>
        <dbReference type="ARBA" id="ARBA00023295"/>
    </source>
</evidence>
<proteinExistence type="inferred from homology"/>
<gene>
    <name evidence="7" type="ORF">AC579_3812</name>
</gene>
<sequence>MFTCMEEGQAARQPLKGCCALRSAVMHESTINCLHALIYLVQAHNPTTMHTLELIVLLSSLVDASPTHRLQRRAPRYDVLGGANFPDPTLLDDGGKTYAFATVDGAGHQVPVTSSDDFNSWSAISESFPSEGVPAFSSWAASNTVWAPDINKLDDYDGSYAMYYSPALSSNGAIHCIGLARSANIAGPYNDSSTEPWICPQEQGGAIDAAGFLDDDGKRYVLYKIDGPAAANGGYCANHANTPSTPIMIQPTQSDGYTKIGDSVEIYNNNGVEDRYQTEAPSLIKGSDGTYFLFFSTGCYDDNSYTTSYATSTNGIFGPYENRQILLQNGDYDQFGPGGMDIALDGSGRAVYHSLKADNDISQGRVMNTGIISLSGRSASI</sequence>
<evidence type="ECO:0000313" key="8">
    <source>
        <dbReference type="Proteomes" id="UP000073492"/>
    </source>
</evidence>
<dbReference type="CDD" id="cd08999">
    <property type="entry name" value="GH43_ABN-like"/>
    <property type="match status" value="1"/>
</dbReference>
<keyword evidence="3 6" id="KW-0326">Glycosidase</keyword>
<dbReference type="PANTHER" id="PTHR42812">
    <property type="entry name" value="BETA-XYLOSIDASE"/>
    <property type="match status" value="1"/>
</dbReference>
<dbReference type="AlphaFoldDB" id="A0A139HD69"/>
<evidence type="ECO:0000256" key="2">
    <source>
        <dbReference type="ARBA" id="ARBA00022801"/>
    </source>
</evidence>
<dbReference type="Pfam" id="PF04616">
    <property type="entry name" value="Glyco_hydro_43"/>
    <property type="match status" value="1"/>
</dbReference>
<dbReference type="Proteomes" id="UP000073492">
    <property type="component" value="Unassembled WGS sequence"/>
</dbReference>
<feature type="active site" description="Proton donor" evidence="4">
    <location>
        <position position="279"/>
    </location>
</feature>
<dbReference type="OrthoDB" id="3879658at2759"/>
<name>A0A139HD69_9PEZI</name>
<feature type="active site" description="Proton acceptor" evidence="4">
    <location>
        <position position="87"/>
    </location>
</feature>
<feature type="site" description="Important for catalytic activity, responsible for pKa modulation of the active site Glu and correct orientation of both the proton donor and substrate" evidence="5">
    <location>
        <position position="208"/>
    </location>
</feature>
<protein>
    <recommendedName>
        <fullName evidence="9">Glycoside hydrolase family 43 protein</fullName>
    </recommendedName>
</protein>